<dbReference type="Pfam" id="PF05656">
    <property type="entry name" value="DUF805"/>
    <property type="match status" value="1"/>
</dbReference>
<keyword evidence="1" id="KW-0472">Membrane</keyword>
<dbReference type="InterPro" id="IPR008523">
    <property type="entry name" value="DUF805"/>
</dbReference>
<keyword evidence="1" id="KW-1133">Transmembrane helix</keyword>
<dbReference type="PANTHER" id="PTHR34980">
    <property type="entry name" value="INNER MEMBRANE PROTEIN-RELATED-RELATED"/>
    <property type="match status" value="1"/>
</dbReference>
<feature type="transmembrane region" description="Helical" evidence="1">
    <location>
        <begin position="25"/>
        <end position="58"/>
    </location>
</feature>
<keyword evidence="1" id="KW-0812">Transmembrane</keyword>
<name>A0ABV8CWW6_9STRE</name>
<dbReference type="RefSeq" id="WP_380427250.1">
    <property type="nucleotide sequence ID" value="NZ_JBHRZV010000050.1"/>
</dbReference>
<evidence type="ECO:0000313" key="3">
    <source>
        <dbReference type="Proteomes" id="UP001595807"/>
    </source>
</evidence>
<comment type="caution">
    <text evidence="2">The sequence shown here is derived from an EMBL/GenBank/DDBJ whole genome shotgun (WGS) entry which is preliminary data.</text>
</comment>
<protein>
    <submittedName>
        <fullName evidence="2">DUF805 domain-containing protein</fullName>
    </submittedName>
</protein>
<gene>
    <name evidence="2" type="ORF">ACFORF_08355</name>
</gene>
<evidence type="ECO:0000313" key="2">
    <source>
        <dbReference type="EMBL" id="MFC3928571.1"/>
    </source>
</evidence>
<sequence length="155" mass="17706">MINAYKQFWKRYTDFSGRSSRSEYWWSYLCQVLITIPFSLILFSGAMSVFMSILPYISESGELTGISEEMVASIILNQLFSPLMIFAWLALLIFGLASIVPGLAITVRRLRDAGFHWAFLFISLIPYVGGLILTALLIFPTKEKEQDQANNNFRE</sequence>
<dbReference type="PANTHER" id="PTHR34980:SF2">
    <property type="entry name" value="INNER MEMBRANE PROTEIN YHAH-RELATED"/>
    <property type="match status" value="1"/>
</dbReference>
<keyword evidence="3" id="KW-1185">Reference proteome</keyword>
<dbReference type="EMBL" id="JBHRZV010000050">
    <property type="protein sequence ID" value="MFC3928571.1"/>
    <property type="molecule type" value="Genomic_DNA"/>
</dbReference>
<accession>A0ABV8CWW6</accession>
<feature type="transmembrane region" description="Helical" evidence="1">
    <location>
        <begin position="79"/>
        <end position="105"/>
    </location>
</feature>
<feature type="transmembrane region" description="Helical" evidence="1">
    <location>
        <begin position="117"/>
        <end position="139"/>
    </location>
</feature>
<proteinExistence type="predicted"/>
<organism evidence="2 3">
    <name type="scientific">Streptococcus caprae</name>
    <dbReference type="NCBI Taxonomy" id="1640501"/>
    <lineage>
        <taxon>Bacteria</taxon>
        <taxon>Bacillati</taxon>
        <taxon>Bacillota</taxon>
        <taxon>Bacilli</taxon>
        <taxon>Lactobacillales</taxon>
        <taxon>Streptococcaceae</taxon>
        <taxon>Streptococcus</taxon>
    </lineage>
</organism>
<dbReference type="Proteomes" id="UP001595807">
    <property type="component" value="Unassembled WGS sequence"/>
</dbReference>
<reference evidence="3" key="1">
    <citation type="journal article" date="2019" name="Int. J. Syst. Evol. Microbiol.">
        <title>The Global Catalogue of Microorganisms (GCM) 10K type strain sequencing project: providing services to taxonomists for standard genome sequencing and annotation.</title>
        <authorList>
            <consortium name="The Broad Institute Genomics Platform"/>
            <consortium name="The Broad Institute Genome Sequencing Center for Infectious Disease"/>
            <person name="Wu L."/>
            <person name="Ma J."/>
        </authorList>
    </citation>
    <scope>NUCLEOTIDE SEQUENCE [LARGE SCALE GENOMIC DNA]</scope>
    <source>
        <strain evidence="3">CCUG 67170</strain>
    </source>
</reference>
<evidence type="ECO:0000256" key="1">
    <source>
        <dbReference type="SAM" id="Phobius"/>
    </source>
</evidence>